<protein>
    <submittedName>
        <fullName evidence="1">Uncharacterized protein</fullName>
    </submittedName>
</protein>
<proteinExistence type="predicted"/>
<evidence type="ECO:0000313" key="1">
    <source>
        <dbReference type="EMBL" id="EFX88090.1"/>
    </source>
</evidence>
<dbReference type="HOGENOM" id="CLU_2998543_0_0_1"/>
<dbReference type="AlphaFoldDB" id="E9FXJ4"/>
<accession>E9FXJ4</accession>
<name>E9FXJ4_DAPPU</name>
<sequence>MNLERVEEFGRFSPTLDRFEHRGCLTRPSNWTEEERSDHVILLAEKMVEYFVDKFVK</sequence>
<dbReference type="Proteomes" id="UP000000305">
    <property type="component" value="Unassembled WGS sequence"/>
</dbReference>
<organism evidence="1 2">
    <name type="scientific">Daphnia pulex</name>
    <name type="common">Water flea</name>
    <dbReference type="NCBI Taxonomy" id="6669"/>
    <lineage>
        <taxon>Eukaryota</taxon>
        <taxon>Metazoa</taxon>
        <taxon>Ecdysozoa</taxon>
        <taxon>Arthropoda</taxon>
        <taxon>Crustacea</taxon>
        <taxon>Branchiopoda</taxon>
        <taxon>Diplostraca</taxon>
        <taxon>Cladocera</taxon>
        <taxon>Anomopoda</taxon>
        <taxon>Daphniidae</taxon>
        <taxon>Daphnia</taxon>
    </lineage>
</organism>
<gene>
    <name evidence="1" type="ORF">DAPPUDRAFT_311664</name>
</gene>
<dbReference type="EMBL" id="GL732526">
    <property type="protein sequence ID" value="EFX88090.1"/>
    <property type="molecule type" value="Genomic_DNA"/>
</dbReference>
<dbReference type="KEGG" id="dpx:DAPPUDRAFT_311664"/>
<reference evidence="1 2" key="1">
    <citation type="journal article" date="2011" name="Science">
        <title>The ecoresponsive genome of Daphnia pulex.</title>
        <authorList>
            <person name="Colbourne J.K."/>
            <person name="Pfrender M.E."/>
            <person name="Gilbert D."/>
            <person name="Thomas W.K."/>
            <person name="Tucker A."/>
            <person name="Oakley T.H."/>
            <person name="Tokishita S."/>
            <person name="Aerts A."/>
            <person name="Arnold G.J."/>
            <person name="Basu M.K."/>
            <person name="Bauer D.J."/>
            <person name="Caceres C.E."/>
            <person name="Carmel L."/>
            <person name="Casola C."/>
            <person name="Choi J.H."/>
            <person name="Detter J.C."/>
            <person name="Dong Q."/>
            <person name="Dusheyko S."/>
            <person name="Eads B.D."/>
            <person name="Frohlich T."/>
            <person name="Geiler-Samerotte K.A."/>
            <person name="Gerlach D."/>
            <person name="Hatcher P."/>
            <person name="Jogdeo S."/>
            <person name="Krijgsveld J."/>
            <person name="Kriventseva E.V."/>
            <person name="Kultz D."/>
            <person name="Laforsch C."/>
            <person name="Lindquist E."/>
            <person name="Lopez J."/>
            <person name="Manak J.R."/>
            <person name="Muller J."/>
            <person name="Pangilinan J."/>
            <person name="Patwardhan R.P."/>
            <person name="Pitluck S."/>
            <person name="Pritham E.J."/>
            <person name="Rechtsteiner A."/>
            <person name="Rho M."/>
            <person name="Rogozin I.B."/>
            <person name="Sakarya O."/>
            <person name="Salamov A."/>
            <person name="Schaack S."/>
            <person name="Shapiro H."/>
            <person name="Shiga Y."/>
            <person name="Skalitzky C."/>
            <person name="Smith Z."/>
            <person name="Souvorov A."/>
            <person name="Sung W."/>
            <person name="Tang Z."/>
            <person name="Tsuchiya D."/>
            <person name="Tu H."/>
            <person name="Vos H."/>
            <person name="Wang M."/>
            <person name="Wolf Y.I."/>
            <person name="Yamagata H."/>
            <person name="Yamada T."/>
            <person name="Ye Y."/>
            <person name="Shaw J.R."/>
            <person name="Andrews J."/>
            <person name="Crease T.J."/>
            <person name="Tang H."/>
            <person name="Lucas S.M."/>
            <person name="Robertson H.M."/>
            <person name="Bork P."/>
            <person name="Koonin E.V."/>
            <person name="Zdobnov E.M."/>
            <person name="Grigoriev I.V."/>
            <person name="Lynch M."/>
            <person name="Boore J.L."/>
        </authorList>
    </citation>
    <scope>NUCLEOTIDE SEQUENCE [LARGE SCALE GENOMIC DNA]</scope>
</reference>
<dbReference type="InParanoid" id="E9FXJ4"/>
<keyword evidence="2" id="KW-1185">Reference proteome</keyword>
<evidence type="ECO:0000313" key="2">
    <source>
        <dbReference type="Proteomes" id="UP000000305"/>
    </source>
</evidence>